<keyword evidence="5" id="KW-0472">Membrane</keyword>
<keyword evidence="9" id="KW-1185">Reference proteome</keyword>
<dbReference type="Gene3D" id="2.170.300.10">
    <property type="entry name" value="Tie2 ligand-binding domain superfamily"/>
    <property type="match status" value="1"/>
</dbReference>
<reference evidence="8" key="1">
    <citation type="submission" date="2022-08" db="UniProtKB">
        <authorList>
            <consortium name="EnsemblMetazoa"/>
        </authorList>
    </citation>
    <scope>IDENTIFICATION</scope>
    <source>
        <strain evidence="8">05x7-T-G4-1.051#20</strain>
    </source>
</reference>
<feature type="domain" description="Tyrosine specific protein phosphatases" evidence="7">
    <location>
        <begin position="638"/>
        <end position="712"/>
    </location>
</feature>
<dbReference type="PROSITE" id="PS50055">
    <property type="entry name" value="TYR_PHOSPHATASE_PTP"/>
    <property type="match status" value="2"/>
</dbReference>
<dbReference type="InterPro" id="IPR000242">
    <property type="entry name" value="PTP_cat"/>
</dbReference>
<feature type="domain" description="Tyrosine specific protein phosphatases" evidence="7">
    <location>
        <begin position="352"/>
        <end position="427"/>
    </location>
</feature>
<evidence type="ECO:0000313" key="9">
    <source>
        <dbReference type="Proteomes" id="UP000005408"/>
    </source>
</evidence>
<dbReference type="PROSITE" id="PS00383">
    <property type="entry name" value="TYR_PHOSPHATASE_1"/>
    <property type="match status" value="1"/>
</dbReference>
<evidence type="ECO:0000256" key="3">
    <source>
        <dbReference type="ARBA" id="ARBA00022801"/>
    </source>
</evidence>
<dbReference type="PROSITE" id="PS50056">
    <property type="entry name" value="TYR_PHOSPHATASE_2"/>
    <property type="match status" value="2"/>
</dbReference>
<dbReference type="EnsemblMetazoa" id="G7122.1">
    <property type="protein sequence ID" value="G7122.1:cds"/>
    <property type="gene ID" value="G7122"/>
</dbReference>
<dbReference type="InterPro" id="IPR016130">
    <property type="entry name" value="Tyr_Pase_AS"/>
</dbReference>
<dbReference type="SMART" id="SM00404">
    <property type="entry name" value="PTPc_motif"/>
    <property type="match status" value="2"/>
</dbReference>
<protein>
    <recommendedName>
        <fullName evidence="2">protein-tyrosine-phosphatase</fullName>
        <ecNumber evidence="2">3.1.3.48</ecNumber>
    </recommendedName>
</protein>
<dbReference type="InterPro" id="IPR002049">
    <property type="entry name" value="LE_dom"/>
</dbReference>
<dbReference type="InterPro" id="IPR003595">
    <property type="entry name" value="Tyr_Pase_cat"/>
</dbReference>
<proteinExistence type="inferred from homology"/>
<evidence type="ECO:0000256" key="5">
    <source>
        <dbReference type="SAM" id="Phobius"/>
    </source>
</evidence>
<feature type="domain" description="Tyrosine-protein phosphatase" evidence="6">
    <location>
        <begin position="181"/>
        <end position="436"/>
    </location>
</feature>
<dbReference type="AlphaFoldDB" id="A0A8W8NWU9"/>
<dbReference type="EC" id="3.1.3.48" evidence="2"/>
<dbReference type="InterPro" id="IPR000387">
    <property type="entry name" value="Tyr_Pase_dom"/>
</dbReference>
<dbReference type="GO" id="GO:0004725">
    <property type="term" value="F:protein tyrosine phosphatase activity"/>
    <property type="evidence" value="ECO:0007669"/>
    <property type="project" value="InterPro"/>
</dbReference>
<dbReference type="Proteomes" id="UP000005408">
    <property type="component" value="Unassembled WGS sequence"/>
</dbReference>
<organism evidence="8 9">
    <name type="scientific">Magallana gigas</name>
    <name type="common">Pacific oyster</name>
    <name type="synonym">Crassostrea gigas</name>
    <dbReference type="NCBI Taxonomy" id="29159"/>
    <lineage>
        <taxon>Eukaryota</taxon>
        <taxon>Metazoa</taxon>
        <taxon>Spiralia</taxon>
        <taxon>Lophotrochozoa</taxon>
        <taxon>Mollusca</taxon>
        <taxon>Bivalvia</taxon>
        <taxon>Autobranchia</taxon>
        <taxon>Pteriomorphia</taxon>
        <taxon>Ostreida</taxon>
        <taxon>Ostreoidea</taxon>
        <taxon>Ostreidae</taxon>
        <taxon>Magallana</taxon>
    </lineage>
</organism>
<dbReference type="EnsemblMetazoa" id="G7122.2">
    <property type="protein sequence ID" value="G7122.2:cds"/>
    <property type="gene ID" value="G7122"/>
</dbReference>
<evidence type="ECO:0000256" key="1">
    <source>
        <dbReference type="ARBA" id="ARBA00009580"/>
    </source>
</evidence>
<keyword evidence="5" id="KW-0812">Transmembrane</keyword>
<keyword evidence="4" id="KW-0904">Protein phosphatase</keyword>
<dbReference type="SMART" id="SM00194">
    <property type="entry name" value="PTPc"/>
    <property type="match status" value="2"/>
</dbReference>
<dbReference type="CDD" id="cd00047">
    <property type="entry name" value="PTPc"/>
    <property type="match status" value="2"/>
</dbReference>
<evidence type="ECO:0000313" key="8">
    <source>
        <dbReference type="EnsemblMetazoa" id="G7122.2:cds"/>
    </source>
</evidence>
<dbReference type="SUPFAM" id="SSF52799">
    <property type="entry name" value="(Phosphotyrosine protein) phosphatases II"/>
    <property type="match status" value="2"/>
</dbReference>
<keyword evidence="5" id="KW-1133">Transmembrane helix</keyword>
<sequence>MFICEIVSSFNNKMSLRPCLLSVIGLSLAVAYECPLGYFGKGCTEHCSGHCIKGEPCDHISGECTNGCQDGYTGVRCSDSYDAIFTPSGNVCRATVGVAVGTFVLLITGVIVAVFVIRLKRRAKKITKNDRFQNAHVDATIVYSEVSYEKTEKSPPSNKNIPVRNLKDHTANLSSNDCAGFKSEYEDIPRGEFHPCWEAKKPENISKNRFLSIYPYDHSRVILKTPSSDKSDYIHANYIEDARGKRVYIATQNPKRGSIFDFWNMIWQEEVYNIVYLFNLQDGHGIRVDYYWPDVSKELKGGTLIIKHIKETTYAEYTVRQLKIHNQTTRADRHVTIFNYTAPSYQEAPDPLSLVLFHRHVMKATANTAGRYTVVHCSSGVGRTGTYIALDALYREGEKTGKINVPMYVRTMRKDRMNMIHRDEQYKLLYHALMEAFSGPSRCMATEKFVEAYQEQTCHANCRDVVQNISQSSEFEELLSLRKGYTQQDHISGRAQIPAYLPVEKSTCCLFYIKGYNSYYNAVLIQSYLEMDSLISAQYPIPDNTEDFLRLIYDYYASVVVFLGPINDIESTPSWFPTENRSKLNGLYVFKNISSTQASNVRITNLNVQKQGFIETDACITVIDCPTWEEGKGTTDKRVLLDVIKAVKTEKSDQEGRIIVLSSDGATRCGPFFVVYNVLEQISVDREVDIFTTTRQLQVRRPEFVSTLDEYQLCHDAVAEYLINDRVMETVTCEEKK</sequence>
<dbReference type="PANTHER" id="PTHR19134:SF562">
    <property type="entry name" value="PROTEIN-TYROSINE-PHOSPHATASE"/>
    <property type="match status" value="1"/>
</dbReference>
<evidence type="ECO:0000259" key="7">
    <source>
        <dbReference type="PROSITE" id="PS50056"/>
    </source>
</evidence>
<dbReference type="Pfam" id="PF00102">
    <property type="entry name" value="Y_phosphatase"/>
    <property type="match status" value="2"/>
</dbReference>
<accession>A0A8W8NWU9</accession>
<evidence type="ECO:0000256" key="4">
    <source>
        <dbReference type="ARBA" id="ARBA00022912"/>
    </source>
</evidence>
<feature type="domain" description="Tyrosine-protein phosphatase" evidence="6">
    <location>
        <begin position="494"/>
        <end position="721"/>
    </location>
</feature>
<dbReference type="Gene3D" id="3.90.190.10">
    <property type="entry name" value="Protein tyrosine phosphatase superfamily"/>
    <property type="match status" value="2"/>
</dbReference>
<dbReference type="PRINTS" id="PR00700">
    <property type="entry name" value="PRTYPHPHTASE"/>
</dbReference>
<dbReference type="InterPro" id="IPR050348">
    <property type="entry name" value="Protein-Tyr_Phosphatase"/>
</dbReference>
<dbReference type="InterPro" id="IPR029021">
    <property type="entry name" value="Prot-tyrosine_phosphatase-like"/>
</dbReference>
<dbReference type="CDD" id="cd00055">
    <property type="entry name" value="EGF_Lam"/>
    <property type="match status" value="1"/>
</dbReference>
<feature type="transmembrane region" description="Helical" evidence="5">
    <location>
        <begin position="96"/>
        <end position="117"/>
    </location>
</feature>
<evidence type="ECO:0000256" key="2">
    <source>
        <dbReference type="ARBA" id="ARBA00013064"/>
    </source>
</evidence>
<evidence type="ECO:0000259" key="6">
    <source>
        <dbReference type="PROSITE" id="PS50055"/>
    </source>
</evidence>
<name>A0A8W8NWU9_MAGGI</name>
<keyword evidence="3" id="KW-0378">Hydrolase</keyword>
<dbReference type="PANTHER" id="PTHR19134">
    <property type="entry name" value="RECEPTOR-TYPE TYROSINE-PROTEIN PHOSPHATASE"/>
    <property type="match status" value="1"/>
</dbReference>
<comment type="similarity">
    <text evidence="1">Belongs to the protein-tyrosine phosphatase family.</text>
</comment>